<reference evidence="2" key="1">
    <citation type="submission" date="2022-07" db="EMBL/GenBank/DDBJ databases">
        <title>Pseudomonas nunamit sp. nov. an antifungal species isolated from Greenland.</title>
        <authorList>
            <person name="Ntana F."/>
            <person name="Hennessy R.C."/>
            <person name="Zervas A."/>
            <person name="Stougaard P."/>
        </authorList>
    </citation>
    <scope>NUCLEOTIDE SEQUENCE</scope>
    <source>
        <strain evidence="2">In5</strain>
    </source>
</reference>
<dbReference type="Gene3D" id="1.25.40.10">
    <property type="entry name" value="Tetratricopeptide repeat domain"/>
    <property type="match status" value="1"/>
</dbReference>
<feature type="chain" id="PRO_5045306898" description="Sel1 repeat family protein" evidence="1">
    <location>
        <begin position="23"/>
        <end position="654"/>
    </location>
</feature>
<dbReference type="InterPro" id="IPR011990">
    <property type="entry name" value="TPR-like_helical_dom_sf"/>
</dbReference>
<dbReference type="Proteomes" id="UP001059607">
    <property type="component" value="Chromosome"/>
</dbReference>
<accession>A0ABY5EDY5</accession>
<sequence length="654" mass="70725">MAGLKRGCLALVAAVMSSAAFATEPVAVQCPSANFAEFVTAFTANADTQPAFIASPVIELSVVSTGSKPRVVQRQVPMLSPRSLVELSADYIAKSGLSLQVQLPNYVFVRDRKGEVLKVLTFKFGDCWKLVRVEDWSLEKVLSAQQGELRAAPGARALKRGALYDALTNESGYPADVQLYISSLDSYLDGAAQGNDQAAYAAASVSLSGQAPRLDNSKILELYIQGSRTLAQASHALSGFYCDEGEYGDPRPCADPAKSLAALKRSAAQGAPYALNDLGSAFQRGTLGIQDSQRALACYLAAANMGQEGSRTNAEQLIAQGITVDAAKPCLAQEPAEEPQALACPSKNFEAFLADFMESPAIQKAFTHVPMKKQITVDAEPEPKQVSTLLDRSELVFPLIPEAKARETQGLTLQVVDKSDTSATVKLQKPDTGYQVIYRFSFDGCWGLDEVQDFSIECRGLEWQAVRLFSQLEYRLFSGEGMPMGTVNLLRSYSMKGLSILLGCVLTSVASLSFAADPSFKDFNVTQVFAGPNHALAPQENSNQWMDEARAQALAGKVNFAGHYVLHKVGCGGSTMCVEVLDAQTGEVAAGLPNAYDGNLLTLSYQPDSNLIIVSGITVDTKEDLKGKRLKNRDRIRYYEFVSNEFRLLKIKDE</sequence>
<keyword evidence="3" id="KW-1185">Reference proteome</keyword>
<name>A0ABY5EDY5_9PSED</name>
<dbReference type="EMBL" id="CP101125">
    <property type="protein sequence ID" value="UTO13998.1"/>
    <property type="molecule type" value="Genomic_DNA"/>
</dbReference>
<evidence type="ECO:0008006" key="4">
    <source>
        <dbReference type="Google" id="ProtNLM"/>
    </source>
</evidence>
<dbReference type="RefSeq" id="WP_249574179.1">
    <property type="nucleotide sequence ID" value="NZ_CP101125.1"/>
</dbReference>
<keyword evidence="1" id="KW-0732">Signal</keyword>
<protein>
    <recommendedName>
        <fullName evidence="4">Sel1 repeat family protein</fullName>
    </recommendedName>
</protein>
<feature type="signal peptide" evidence="1">
    <location>
        <begin position="1"/>
        <end position="22"/>
    </location>
</feature>
<gene>
    <name evidence="2" type="ORF">NK667_28175</name>
</gene>
<evidence type="ECO:0000256" key="1">
    <source>
        <dbReference type="SAM" id="SignalP"/>
    </source>
</evidence>
<proteinExistence type="predicted"/>
<dbReference type="SUPFAM" id="SSF81901">
    <property type="entry name" value="HCP-like"/>
    <property type="match status" value="1"/>
</dbReference>
<organism evidence="2 3">
    <name type="scientific">Pseudomonas nunensis</name>
    <dbReference type="NCBI Taxonomy" id="2961896"/>
    <lineage>
        <taxon>Bacteria</taxon>
        <taxon>Pseudomonadati</taxon>
        <taxon>Pseudomonadota</taxon>
        <taxon>Gammaproteobacteria</taxon>
        <taxon>Pseudomonadales</taxon>
        <taxon>Pseudomonadaceae</taxon>
        <taxon>Pseudomonas</taxon>
    </lineage>
</organism>
<evidence type="ECO:0000313" key="3">
    <source>
        <dbReference type="Proteomes" id="UP001059607"/>
    </source>
</evidence>
<evidence type="ECO:0000313" key="2">
    <source>
        <dbReference type="EMBL" id="UTO13998.1"/>
    </source>
</evidence>